<dbReference type="Proteomes" id="UP000006039">
    <property type="component" value="Unassembled WGS sequence"/>
</dbReference>
<evidence type="ECO:0000313" key="2">
    <source>
        <dbReference type="EMBL" id="EJT68539.1"/>
    </source>
</evidence>
<evidence type="ECO:0000256" key="1">
    <source>
        <dbReference type="SAM" id="SignalP"/>
    </source>
</evidence>
<feature type="chain" id="PRO_5015095379" description="Secreted protein" evidence="1">
    <location>
        <begin position="20"/>
        <end position="124"/>
    </location>
</feature>
<dbReference type="VEuPathDB" id="FungiDB:GGTG_13885"/>
<protein>
    <recommendedName>
        <fullName evidence="5">Secreted protein</fullName>
    </recommendedName>
</protein>
<sequence>MRPTNALILVLACVAASAAVDIQPRQTGGGNACKCLGYPSPGLICGNCVLISNGAYLIREGRVDTHVWVVLSVLQTLARAISRAWFRSTQPADPALAGQNDAEGYALAPSVREGRHVRDEALAL</sequence>
<dbReference type="EMBL" id="GL385466">
    <property type="protein sequence ID" value="EJT68539.1"/>
    <property type="molecule type" value="Genomic_DNA"/>
</dbReference>
<accession>J3PK38</accession>
<gene>
    <name evidence="3" type="primary">20354343</name>
    <name evidence="2" type="ORF">GGTG_13885</name>
</gene>
<dbReference type="AlphaFoldDB" id="J3PK38"/>
<keyword evidence="4" id="KW-1185">Reference proteome</keyword>
<proteinExistence type="predicted"/>
<dbReference type="HOGENOM" id="CLU_2004087_0_0_1"/>
<reference evidence="4" key="1">
    <citation type="submission" date="2010-07" db="EMBL/GenBank/DDBJ databases">
        <title>The genome sequence of Gaeumannomyces graminis var. tritici strain R3-111a-1.</title>
        <authorList>
            <consortium name="The Broad Institute Genome Sequencing Platform"/>
            <person name="Ma L.-J."/>
            <person name="Dead R."/>
            <person name="Young S."/>
            <person name="Zeng Q."/>
            <person name="Koehrsen M."/>
            <person name="Alvarado L."/>
            <person name="Berlin A."/>
            <person name="Chapman S.B."/>
            <person name="Chen Z."/>
            <person name="Freedman E."/>
            <person name="Gellesch M."/>
            <person name="Goldberg J."/>
            <person name="Griggs A."/>
            <person name="Gujja S."/>
            <person name="Heilman E.R."/>
            <person name="Heiman D."/>
            <person name="Hepburn T."/>
            <person name="Howarth C."/>
            <person name="Jen D."/>
            <person name="Larson L."/>
            <person name="Mehta T."/>
            <person name="Neiman D."/>
            <person name="Pearson M."/>
            <person name="Roberts A."/>
            <person name="Saif S."/>
            <person name="Shea T."/>
            <person name="Shenoy N."/>
            <person name="Sisk P."/>
            <person name="Stolte C."/>
            <person name="Sykes S."/>
            <person name="Walk T."/>
            <person name="White J."/>
            <person name="Yandava C."/>
            <person name="Haas B."/>
            <person name="Nusbaum C."/>
            <person name="Birren B."/>
        </authorList>
    </citation>
    <scope>NUCLEOTIDE SEQUENCE [LARGE SCALE GENOMIC DNA]</scope>
    <source>
        <strain evidence="4">R3-111a-1</strain>
    </source>
</reference>
<dbReference type="RefSeq" id="XP_009230071.1">
    <property type="nucleotide sequence ID" value="XM_009231807.1"/>
</dbReference>
<keyword evidence="1" id="KW-0732">Signal</keyword>
<reference evidence="3" key="5">
    <citation type="submission" date="2018-04" db="UniProtKB">
        <authorList>
            <consortium name="EnsemblFungi"/>
        </authorList>
    </citation>
    <scope>IDENTIFICATION</scope>
    <source>
        <strain evidence="3">R3-111a-1</strain>
    </source>
</reference>
<dbReference type="OrthoDB" id="10505059at2759"/>
<reference evidence="3" key="4">
    <citation type="journal article" date="2015" name="G3 (Bethesda)">
        <title>Genome sequences of three phytopathogenic species of the Magnaporthaceae family of fungi.</title>
        <authorList>
            <person name="Okagaki L.H."/>
            <person name="Nunes C.C."/>
            <person name="Sailsbery J."/>
            <person name="Clay B."/>
            <person name="Brown D."/>
            <person name="John T."/>
            <person name="Oh Y."/>
            <person name="Young N."/>
            <person name="Fitzgerald M."/>
            <person name="Haas B.J."/>
            <person name="Zeng Q."/>
            <person name="Young S."/>
            <person name="Adiconis X."/>
            <person name="Fan L."/>
            <person name="Levin J.Z."/>
            <person name="Mitchell T.K."/>
            <person name="Okubara P.A."/>
            <person name="Farman M.L."/>
            <person name="Kohn L.M."/>
            <person name="Birren B."/>
            <person name="Ma L.-J."/>
            <person name="Dean R.A."/>
        </authorList>
    </citation>
    <scope>NUCLEOTIDE SEQUENCE</scope>
    <source>
        <strain evidence="3">R3-111a-1</strain>
    </source>
</reference>
<dbReference type="GeneID" id="20354343"/>
<reference evidence="2" key="2">
    <citation type="submission" date="2010-07" db="EMBL/GenBank/DDBJ databases">
        <authorList>
            <consortium name="The Broad Institute Genome Sequencing Platform"/>
            <consortium name="Broad Institute Genome Sequencing Center for Infectious Disease"/>
            <person name="Ma L.-J."/>
            <person name="Dead R."/>
            <person name="Young S."/>
            <person name="Zeng Q."/>
            <person name="Koehrsen M."/>
            <person name="Alvarado L."/>
            <person name="Berlin A."/>
            <person name="Chapman S.B."/>
            <person name="Chen Z."/>
            <person name="Freedman E."/>
            <person name="Gellesch M."/>
            <person name="Goldberg J."/>
            <person name="Griggs A."/>
            <person name="Gujja S."/>
            <person name="Heilman E.R."/>
            <person name="Heiman D."/>
            <person name="Hepburn T."/>
            <person name="Howarth C."/>
            <person name="Jen D."/>
            <person name="Larson L."/>
            <person name="Mehta T."/>
            <person name="Neiman D."/>
            <person name="Pearson M."/>
            <person name="Roberts A."/>
            <person name="Saif S."/>
            <person name="Shea T."/>
            <person name="Shenoy N."/>
            <person name="Sisk P."/>
            <person name="Stolte C."/>
            <person name="Sykes S."/>
            <person name="Walk T."/>
            <person name="White J."/>
            <person name="Yandava C."/>
            <person name="Haas B."/>
            <person name="Nusbaum C."/>
            <person name="Birren B."/>
        </authorList>
    </citation>
    <scope>NUCLEOTIDE SEQUENCE</scope>
    <source>
        <strain evidence="2">R3-111a-1</strain>
    </source>
</reference>
<name>J3PK38_GAET3</name>
<evidence type="ECO:0008006" key="5">
    <source>
        <dbReference type="Google" id="ProtNLM"/>
    </source>
</evidence>
<evidence type="ECO:0000313" key="4">
    <source>
        <dbReference type="Proteomes" id="UP000006039"/>
    </source>
</evidence>
<feature type="signal peptide" evidence="1">
    <location>
        <begin position="1"/>
        <end position="19"/>
    </location>
</feature>
<evidence type="ECO:0000313" key="3">
    <source>
        <dbReference type="EnsemblFungi" id="EJT68539"/>
    </source>
</evidence>
<dbReference type="EnsemblFungi" id="EJT68539">
    <property type="protein sequence ID" value="EJT68539"/>
    <property type="gene ID" value="GGTG_13885"/>
</dbReference>
<dbReference type="eggNOG" id="ENOG502THP5">
    <property type="taxonomic scope" value="Eukaryota"/>
</dbReference>
<organism evidence="2">
    <name type="scientific">Gaeumannomyces tritici (strain R3-111a-1)</name>
    <name type="common">Wheat and barley take-all root rot fungus</name>
    <name type="synonym">Gaeumannomyces graminis var. tritici</name>
    <dbReference type="NCBI Taxonomy" id="644352"/>
    <lineage>
        <taxon>Eukaryota</taxon>
        <taxon>Fungi</taxon>
        <taxon>Dikarya</taxon>
        <taxon>Ascomycota</taxon>
        <taxon>Pezizomycotina</taxon>
        <taxon>Sordariomycetes</taxon>
        <taxon>Sordariomycetidae</taxon>
        <taxon>Magnaporthales</taxon>
        <taxon>Magnaporthaceae</taxon>
        <taxon>Gaeumannomyces</taxon>
    </lineage>
</organism>
<reference evidence="2" key="3">
    <citation type="submission" date="2010-09" db="EMBL/GenBank/DDBJ databases">
        <title>Annotation of Gaeumannomyces graminis var. tritici R3-111a-1.</title>
        <authorList>
            <consortium name="The Broad Institute Genome Sequencing Platform"/>
            <person name="Ma L.-J."/>
            <person name="Dead R."/>
            <person name="Young S.K."/>
            <person name="Zeng Q."/>
            <person name="Gargeya S."/>
            <person name="Fitzgerald M."/>
            <person name="Haas B."/>
            <person name="Abouelleil A."/>
            <person name="Alvarado L."/>
            <person name="Arachchi H.M."/>
            <person name="Berlin A."/>
            <person name="Brown A."/>
            <person name="Chapman S.B."/>
            <person name="Chen Z."/>
            <person name="Dunbar C."/>
            <person name="Freedman E."/>
            <person name="Gearin G."/>
            <person name="Gellesch M."/>
            <person name="Goldberg J."/>
            <person name="Griggs A."/>
            <person name="Gujja S."/>
            <person name="Heiman D."/>
            <person name="Howarth C."/>
            <person name="Larson L."/>
            <person name="Lui A."/>
            <person name="MacDonald P.J.P."/>
            <person name="Mehta T."/>
            <person name="Montmayeur A."/>
            <person name="Murphy C."/>
            <person name="Neiman D."/>
            <person name="Pearson M."/>
            <person name="Priest M."/>
            <person name="Roberts A."/>
            <person name="Saif S."/>
            <person name="Shea T."/>
            <person name="Shenoy N."/>
            <person name="Sisk P."/>
            <person name="Stolte C."/>
            <person name="Sykes S."/>
            <person name="Yandava C."/>
            <person name="Wortman J."/>
            <person name="Nusbaum C."/>
            <person name="Birren B."/>
        </authorList>
    </citation>
    <scope>NUCLEOTIDE SEQUENCE</scope>
    <source>
        <strain evidence="2">R3-111a-1</strain>
    </source>
</reference>